<dbReference type="AlphaFoldDB" id="A0A0V7ZRX2"/>
<proteinExistence type="predicted"/>
<accession>A0A0V7ZRX2</accession>
<organism evidence="1 2">
    <name type="scientific">Mastigocoleus testarum BC008</name>
    <dbReference type="NCBI Taxonomy" id="371196"/>
    <lineage>
        <taxon>Bacteria</taxon>
        <taxon>Bacillati</taxon>
        <taxon>Cyanobacteriota</taxon>
        <taxon>Cyanophyceae</taxon>
        <taxon>Nostocales</taxon>
        <taxon>Hapalosiphonaceae</taxon>
        <taxon>Mastigocoleus</taxon>
    </lineage>
</organism>
<sequence>MQPLQKFIFLFYPQKRKWRITVDKKILNLKPRNLPTYIYHLLAEIGLVHNRFVYKLQGYQFRSISVATNQPLRVGDVVDNSCCYFGNQSTEIIPDLIRKRVLSGVEEELQYYHGCQIDRLCFSYADNQISSCGNGYCIVFIELSSGKIGDEMRRLQELESENKLNRTEVELLLSLEEEYSTQTHNLEYWKQRIPDWDKRVEFIGEIPNDLIY</sequence>
<evidence type="ECO:0000313" key="1">
    <source>
        <dbReference type="EMBL" id="KST67397.1"/>
    </source>
</evidence>
<dbReference type="Proteomes" id="UP000053372">
    <property type="component" value="Unassembled WGS sequence"/>
</dbReference>
<protein>
    <submittedName>
        <fullName evidence="1">Uncharacterized protein</fullName>
    </submittedName>
</protein>
<dbReference type="OrthoDB" id="9952149at2"/>
<comment type="caution">
    <text evidence="1">The sequence shown here is derived from an EMBL/GenBank/DDBJ whole genome shotgun (WGS) entry which is preliminary data.</text>
</comment>
<name>A0A0V7ZRX2_9CYAN</name>
<dbReference type="RefSeq" id="WP_036268279.1">
    <property type="nucleotide sequence ID" value="NZ_LMTZ01000088.1"/>
</dbReference>
<evidence type="ECO:0000313" key="2">
    <source>
        <dbReference type="Proteomes" id="UP000053372"/>
    </source>
</evidence>
<keyword evidence="2" id="KW-1185">Reference proteome</keyword>
<gene>
    <name evidence="1" type="ORF">BC008_29835</name>
</gene>
<reference evidence="1 2" key="1">
    <citation type="journal article" date="2015" name="Genome Announc.">
        <title>Draft Genome of the Euendolithic (true boring) Cyanobacterium Mastigocoleus testarum strain BC008.</title>
        <authorList>
            <person name="Guida B.S."/>
            <person name="Garcia-Pichel F."/>
        </authorList>
    </citation>
    <scope>NUCLEOTIDE SEQUENCE [LARGE SCALE GENOMIC DNA]</scope>
    <source>
        <strain evidence="1 2">BC008</strain>
    </source>
</reference>
<dbReference type="EMBL" id="LMTZ01000088">
    <property type="protein sequence ID" value="KST67397.1"/>
    <property type="molecule type" value="Genomic_DNA"/>
</dbReference>